<dbReference type="PANTHER" id="PTHR47804:SF3">
    <property type="entry name" value="PROTEIN BRE4"/>
    <property type="match status" value="1"/>
</dbReference>
<evidence type="ECO:0000313" key="9">
    <source>
        <dbReference type="Proteomes" id="UP000028545"/>
    </source>
</evidence>
<keyword evidence="3 6" id="KW-1133">Transmembrane helix</keyword>
<accession>A0A084GGL2</accession>
<dbReference type="RefSeq" id="XP_016646273.1">
    <property type="nucleotide sequence ID" value="XM_016783507.1"/>
</dbReference>
<dbReference type="AlphaFoldDB" id="A0A084GGL2"/>
<evidence type="ECO:0000256" key="3">
    <source>
        <dbReference type="ARBA" id="ARBA00022989"/>
    </source>
</evidence>
<dbReference type="GeneID" id="27718959"/>
<feature type="domain" description="Putative ER transporter 6TM N-terminal" evidence="7">
    <location>
        <begin position="165"/>
        <end position="245"/>
    </location>
</feature>
<dbReference type="OrthoDB" id="1924968at2759"/>
<sequence>MPTLPAADEPGESSATTGAYPFGADSDWAPPSLRKHAILMGAMRRRATVSGPRPHRDSWDEARRDGTLTPPPERSSVSRASSAVNLALIEELLEDTMSETDTYDIHESRDGFFDAFFLQPPKIDYAELMEGVESTLPENMRPQNVFSVYRYLRRQWTGIQDAFTDAFETRAGLLTCKSFIAFYIAYFLCLSPPIRFWLGRYSYMMVVSTIINHPGRTIGSQIDGAVLTILGTAAGLGWGAVGLQLSTFTPWVYGVMLAVFLAIFMAFIAYLRSYFIRLYQLVLCAGMAICYTCLADVDGGKVKWAKIYEYAIPWGLGQAIAFVVCLCISPDAGALPMAEVFHKAFLAMDEGFIVPRSRDYGMRHRLSQAFFELSTAYRDMKLDITVARFSMDNLAELRNLMQGVIKGILYMKIDSDLFLDMLCGRPLTSRSSMLSERNFGTSPVQEGRPPNSRRVSSVFSNTSTSALQSGITALREPTQALLDGMREGLRTCDAVFVDIAGYREYLGPPKDVSSDLKHAEEVLHEAMRAYDGVESALADLQELRDYNPEIVKMLSLARSVRMAANPVVSLMRKLEHMQEESNDVKFHPPAYAFWKSLTRTNAQVRHDRGAVTPSSYNQTFVQTLDLIEKIQGQEHLPVIQEELEEGESIAEKAVEPSQNPQTVHMVAKYIYYEESEPATATDLRESEILESHLREGFIRIRQLLFLTRHELRLRGPFDGLPFAALINACEGYFNDLSIVRQAALFYAGEFVRGGEEAKMVLEFRRDAVASILTNLYVLAGALHAGSKVPRYLPSAAVARKRLIDAMSKLDSEHAYPLGPDEMSREKLALIHRYTYNESMTRCVAYLESIEKYSKLILGERGFDDEFRDESDNESDNE</sequence>
<evidence type="ECO:0000256" key="6">
    <source>
        <dbReference type="SAM" id="Phobius"/>
    </source>
</evidence>
<dbReference type="InterPro" id="IPR018823">
    <property type="entry name" value="ArAE_2_N"/>
</dbReference>
<keyword evidence="9" id="KW-1185">Reference proteome</keyword>
<feature type="transmembrane region" description="Helical" evidence="6">
    <location>
        <begin position="225"/>
        <end position="245"/>
    </location>
</feature>
<feature type="compositionally biased region" description="Basic and acidic residues" evidence="5">
    <location>
        <begin position="54"/>
        <end position="66"/>
    </location>
</feature>
<feature type="transmembrane region" description="Helical" evidence="6">
    <location>
        <begin position="251"/>
        <end position="271"/>
    </location>
</feature>
<dbReference type="Proteomes" id="UP000028545">
    <property type="component" value="Unassembled WGS sequence"/>
</dbReference>
<dbReference type="KEGG" id="sapo:SAPIO_CDS0807"/>
<feature type="region of interest" description="Disordered" evidence="5">
    <location>
        <begin position="44"/>
        <end position="80"/>
    </location>
</feature>
<evidence type="ECO:0000313" key="8">
    <source>
        <dbReference type="EMBL" id="KEZ46474.1"/>
    </source>
</evidence>
<evidence type="ECO:0000256" key="1">
    <source>
        <dbReference type="ARBA" id="ARBA00004141"/>
    </source>
</evidence>
<dbReference type="GO" id="GO:0016020">
    <property type="term" value="C:membrane"/>
    <property type="evidence" value="ECO:0007669"/>
    <property type="project" value="UniProtKB-SubCell"/>
</dbReference>
<name>A0A084GGL2_PSEDA</name>
<reference evidence="8 9" key="1">
    <citation type="journal article" date="2014" name="Genome Announc.">
        <title>Draft genome sequence of the pathogenic fungus Scedosporium apiospermum.</title>
        <authorList>
            <person name="Vandeputte P."/>
            <person name="Ghamrawi S."/>
            <person name="Rechenmann M."/>
            <person name="Iltis A."/>
            <person name="Giraud S."/>
            <person name="Fleury M."/>
            <person name="Thornton C."/>
            <person name="Delhaes L."/>
            <person name="Meyer W."/>
            <person name="Papon N."/>
            <person name="Bouchara J.P."/>
        </authorList>
    </citation>
    <scope>NUCLEOTIDE SEQUENCE [LARGE SCALE GENOMIC DNA]</scope>
    <source>
        <strain evidence="8 9">IHEM 14462</strain>
    </source>
</reference>
<proteinExistence type="predicted"/>
<dbReference type="VEuPathDB" id="FungiDB:SAPIO_CDS0807"/>
<evidence type="ECO:0000256" key="5">
    <source>
        <dbReference type="SAM" id="MobiDB-lite"/>
    </source>
</evidence>
<evidence type="ECO:0000259" key="7">
    <source>
        <dbReference type="Pfam" id="PF10337"/>
    </source>
</evidence>
<evidence type="ECO:0000256" key="2">
    <source>
        <dbReference type="ARBA" id="ARBA00022692"/>
    </source>
</evidence>
<dbReference type="InterPro" id="IPR023244">
    <property type="entry name" value="Brefeldin_A-sensitivity_4"/>
</dbReference>
<comment type="subcellular location">
    <subcellularLocation>
        <location evidence="1">Membrane</location>
        <topology evidence="1">Multi-pass membrane protein</topology>
    </subcellularLocation>
</comment>
<protein>
    <recommendedName>
        <fullName evidence="7">Putative ER transporter 6TM N-terminal domain-containing protein</fullName>
    </recommendedName>
</protein>
<evidence type="ECO:0000256" key="4">
    <source>
        <dbReference type="ARBA" id="ARBA00023136"/>
    </source>
</evidence>
<dbReference type="PANTHER" id="PTHR47804">
    <property type="entry name" value="60S RIBOSOMAL PROTEIN L19"/>
    <property type="match status" value="1"/>
</dbReference>
<feature type="region of interest" description="Disordered" evidence="5">
    <location>
        <begin position="1"/>
        <end position="26"/>
    </location>
</feature>
<gene>
    <name evidence="8" type="ORF">SAPIO_CDS0807</name>
</gene>
<dbReference type="PRINTS" id="PR02047">
    <property type="entry name" value="BREFELDNASP4"/>
</dbReference>
<feature type="transmembrane region" description="Helical" evidence="6">
    <location>
        <begin position="278"/>
        <end position="297"/>
    </location>
</feature>
<dbReference type="InterPro" id="IPR052430">
    <property type="entry name" value="IVT-Associated"/>
</dbReference>
<feature type="region of interest" description="Disordered" evidence="5">
    <location>
        <begin position="434"/>
        <end position="457"/>
    </location>
</feature>
<feature type="compositionally biased region" description="Polar residues" evidence="5">
    <location>
        <begin position="434"/>
        <end position="444"/>
    </location>
</feature>
<keyword evidence="2 6" id="KW-0812">Transmembrane</keyword>
<keyword evidence="4 6" id="KW-0472">Membrane</keyword>
<comment type="caution">
    <text evidence="8">The sequence shown here is derived from an EMBL/GenBank/DDBJ whole genome shotgun (WGS) entry which is preliminary data.</text>
</comment>
<dbReference type="EMBL" id="JOWA01000033">
    <property type="protein sequence ID" value="KEZ46474.1"/>
    <property type="molecule type" value="Genomic_DNA"/>
</dbReference>
<organism evidence="8 9">
    <name type="scientific">Pseudallescheria apiosperma</name>
    <name type="common">Scedosporium apiospermum</name>
    <dbReference type="NCBI Taxonomy" id="563466"/>
    <lineage>
        <taxon>Eukaryota</taxon>
        <taxon>Fungi</taxon>
        <taxon>Dikarya</taxon>
        <taxon>Ascomycota</taxon>
        <taxon>Pezizomycotina</taxon>
        <taxon>Sordariomycetes</taxon>
        <taxon>Hypocreomycetidae</taxon>
        <taxon>Microascales</taxon>
        <taxon>Microascaceae</taxon>
        <taxon>Scedosporium</taxon>
    </lineage>
</organism>
<dbReference type="HOGENOM" id="CLU_004486_0_0_1"/>
<dbReference type="Pfam" id="PF10337">
    <property type="entry name" value="ArAE_2_N"/>
    <property type="match status" value="1"/>
</dbReference>
<feature type="transmembrane region" description="Helical" evidence="6">
    <location>
        <begin position="179"/>
        <end position="198"/>
    </location>
</feature>